<evidence type="ECO:0000313" key="3">
    <source>
        <dbReference type="EMBL" id="MFG6467240.1"/>
    </source>
</evidence>
<dbReference type="NCBIfam" id="TIGR02595">
    <property type="entry name" value="PEP_CTERM"/>
    <property type="match status" value="1"/>
</dbReference>
<proteinExistence type="predicted"/>
<protein>
    <submittedName>
        <fullName evidence="3">PEP-CTERM sorting domain-containing protein</fullName>
    </submittedName>
</protein>
<organism evidence="3 4">
    <name type="scientific">Pelomonas baiyunensis</name>
    <dbReference type="NCBI Taxonomy" id="3299026"/>
    <lineage>
        <taxon>Bacteria</taxon>
        <taxon>Pseudomonadati</taxon>
        <taxon>Pseudomonadota</taxon>
        <taxon>Betaproteobacteria</taxon>
        <taxon>Burkholderiales</taxon>
        <taxon>Sphaerotilaceae</taxon>
        <taxon>Roseateles</taxon>
    </lineage>
</organism>
<sequence>MRLNLVFATALGLAALAPVAPAHAAVTPPVVVVTPGAWTSSGVALDGPASVQASRAVESMLGLPDTSTSTVSQLVKRVVVAPTATTAGLAQWVEVSTTTTTTTDHFATYDQFSLKQSLTGNTANPEFITFSATVTASQFQSGWLSLNTSGSYVPISSPFGNAVPALPSFFLRTAGSGTWTALQTNQSVDTPSSTFWSSAWQSLSLAAGSTTIEVATWADSAVNLSSFSLSLESGNYNARDVVQNVSSVTTETIKSSELLAPIPEPETYALFAAGLMFVVLRARAQRP</sequence>
<keyword evidence="4" id="KW-1185">Reference proteome</keyword>
<dbReference type="RefSeq" id="WP_394384646.1">
    <property type="nucleotide sequence ID" value="NZ_JBIGIB010000003.1"/>
</dbReference>
<dbReference type="EMBL" id="JBIGIB010000003">
    <property type="protein sequence ID" value="MFG6467240.1"/>
    <property type="molecule type" value="Genomic_DNA"/>
</dbReference>
<reference evidence="3 4" key="1">
    <citation type="submission" date="2024-08" db="EMBL/GenBank/DDBJ databases">
        <authorList>
            <person name="Lu H."/>
        </authorList>
    </citation>
    <scope>NUCLEOTIDE SEQUENCE [LARGE SCALE GENOMIC DNA]</scope>
    <source>
        <strain evidence="3 4">BYS87W</strain>
    </source>
</reference>
<dbReference type="Proteomes" id="UP001606303">
    <property type="component" value="Unassembled WGS sequence"/>
</dbReference>
<feature type="domain" description="Ice-binding protein C-terminal" evidence="2">
    <location>
        <begin position="261"/>
        <end position="283"/>
    </location>
</feature>
<keyword evidence="1" id="KW-0732">Signal</keyword>
<accession>A0ABW7GZ76</accession>
<name>A0ABW7GZ76_9BURK</name>
<comment type="caution">
    <text evidence="3">The sequence shown here is derived from an EMBL/GenBank/DDBJ whole genome shotgun (WGS) entry which is preliminary data.</text>
</comment>
<feature type="signal peptide" evidence="1">
    <location>
        <begin position="1"/>
        <end position="24"/>
    </location>
</feature>
<dbReference type="Pfam" id="PF07589">
    <property type="entry name" value="PEP-CTERM"/>
    <property type="match status" value="1"/>
</dbReference>
<evidence type="ECO:0000313" key="4">
    <source>
        <dbReference type="Proteomes" id="UP001606303"/>
    </source>
</evidence>
<gene>
    <name evidence="3" type="ORF">ACG01O_11525</name>
</gene>
<evidence type="ECO:0000256" key="1">
    <source>
        <dbReference type="SAM" id="SignalP"/>
    </source>
</evidence>
<feature type="chain" id="PRO_5046127251" evidence="1">
    <location>
        <begin position="25"/>
        <end position="287"/>
    </location>
</feature>
<evidence type="ECO:0000259" key="2">
    <source>
        <dbReference type="Pfam" id="PF07589"/>
    </source>
</evidence>
<dbReference type="InterPro" id="IPR013424">
    <property type="entry name" value="Ice-binding_C"/>
</dbReference>